<dbReference type="PANTHER" id="PTHR35864:SF1">
    <property type="entry name" value="ZINC METALLOPROTEASE YWHC-RELATED"/>
    <property type="match status" value="1"/>
</dbReference>
<accession>A0ABW5DNW8</accession>
<dbReference type="GO" id="GO:0008233">
    <property type="term" value="F:peptidase activity"/>
    <property type="evidence" value="ECO:0007669"/>
    <property type="project" value="UniProtKB-KW"/>
</dbReference>
<feature type="transmembrane region" description="Helical" evidence="13">
    <location>
        <begin position="130"/>
        <end position="151"/>
    </location>
</feature>
<evidence type="ECO:0000256" key="8">
    <source>
        <dbReference type="ARBA" id="ARBA00022801"/>
    </source>
</evidence>
<comment type="cofactor">
    <cofactor evidence="1">
        <name>Zn(2+)</name>
        <dbReference type="ChEBI" id="CHEBI:29105"/>
    </cofactor>
</comment>
<evidence type="ECO:0000256" key="3">
    <source>
        <dbReference type="ARBA" id="ARBA00007931"/>
    </source>
</evidence>
<keyword evidence="6 13" id="KW-0812">Transmembrane</keyword>
<protein>
    <submittedName>
        <fullName evidence="14">Site-2 protease family protein</fullName>
    </submittedName>
</protein>
<dbReference type="PANTHER" id="PTHR35864">
    <property type="entry name" value="ZINC METALLOPROTEASE MJ0611-RELATED"/>
    <property type="match status" value="1"/>
</dbReference>
<proteinExistence type="inferred from homology"/>
<dbReference type="EMBL" id="JBHUIP010000004">
    <property type="protein sequence ID" value="MFD2262624.1"/>
    <property type="molecule type" value="Genomic_DNA"/>
</dbReference>
<keyword evidence="12 13" id="KW-0472">Membrane</keyword>
<keyword evidence="7" id="KW-0479">Metal-binding</keyword>
<feature type="transmembrane region" description="Helical" evidence="13">
    <location>
        <begin position="95"/>
        <end position="118"/>
    </location>
</feature>
<evidence type="ECO:0000256" key="4">
    <source>
        <dbReference type="ARBA" id="ARBA00022475"/>
    </source>
</evidence>
<dbReference type="InterPro" id="IPR044537">
    <property type="entry name" value="Rip2-like"/>
</dbReference>
<organism evidence="14 15">
    <name type="scientific">Lacibacterium aquatile</name>
    <dbReference type="NCBI Taxonomy" id="1168082"/>
    <lineage>
        <taxon>Bacteria</taxon>
        <taxon>Pseudomonadati</taxon>
        <taxon>Pseudomonadota</taxon>
        <taxon>Alphaproteobacteria</taxon>
        <taxon>Rhodospirillales</taxon>
        <taxon>Rhodospirillaceae</taxon>
    </lineage>
</organism>
<evidence type="ECO:0000256" key="13">
    <source>
        <dbReference type="SAM" id="Phobius"/>
    </source>
</evidence>
<evidence type="ECO:0000256" key="10">
    <source>
        <dbReference type="ARBA" id="ARBA00022989"/>
    </source>
</evidence>
<dbReference type="Proteomes" id="UP001597295">
    <property type="component" value="Unassembled WGS sequence"/>
</dbReference>
<evidence type="ECO:0000256" key="1">
    <source>
        <dbReference type="ARBA" id="ARBA00001947"/>
    </source>
</evidence>
<keyword evidence="15" id="KW-1185">Reference proteome</keyword>
<reference evidence="15" key="1">
    <citation type="journal article" date="2019" name="Int. J. Syst. Evol. Microbiol.">
        <title>The Global Catalogue of Microorganisms (GCM) 10K type strain sequencing project: providing services to taxonomists for standard genome sequencing and annotation.</title>
        <authorList>
            <consortium name="The Broad Institute Genomics Platform"/>
            <consortium name="The Broad Institute Genome Sequencing Center for Infectious Disease"/>
            <person name="Wu L."/>
            <person name="Ma J."/>
        </authorList>
    </citation>
    <scope>NUCLEOTIDE SEQUENCE [LARGE SCALE GENOMIC DNA]</scope>
    <source>
        <strain evidence="15">CGMCC 1.19062</strain>
    </source>
</reference>
<keyword evidence="11" id="KW-0482">Metalloprotease</keyword>
<comment type="similarity">
    <text evidence="3">Belongs to the peptidase M50B family.</text>
</comment>
<keyword evidence="4" id="KW-1003">Cell membrane</keyword>
<dbReference type="GO" id="GO:0006508">
    <property type="term" value="P:proteolysis"/>
    <property type="evidence" value="ECO:0007669"/>
    <property type="project" value="UniProtKB-KW"/>
</dbReference>
<keyword evidence="9" id="KW-0862">Zinc</keyword>
<evidence type="ECO:0000256" key="5">
    <source>
        <dbReference type="ARBA" id="ARBA00022670"/>
    </source>
</evidence>
<keyword evidence="10 13" id="KW-1133">Transmembrane helix</keyword>
<evidence type="ECO:0000256" key="12">
    <source>
        <dbReference type="ARBA" id="ARBA00023136"/>
    </source>
</evidence>
<keyword evidence="5 14" id="KW-0645">Protease</keyword>
<evidence type="ECO:0000256" key="7">
    <source>
        <dbReference type="ARBA" id="ARBA00022723"/>
    </source>
</evidence>
<sequence>MDIAGFFYNASTWIFPVLLAYTVPEAVYGWVAWRLGDDTGHREGRRTWNIFNHVHPVGTVLLPVAMISTGAPLLFGWAKPIPVNIRQMHNPDRDLVTLSCARPATCILMALLAGLLAHGAGALPAGADAWTLRMLGNFIFLNLIFTVFSLLPIPPTDGGRIAVGLLPRKWGAKLAEVEPYGFMIIMGIFFVLPMLLNAMGLANPFIYLILYPVMMMQDAIFVITGHA</sequence>
<comment type="subcellular location">
    <subcellularLocation>
        <location evidence="2">Cell membrane</location>
        <topology evidence="2">Multi-pass membrane protein</topology>
    </subcellularLocation>
</comment>
<evidence type="ECO:0000256" key="11">
    <source>
        <dbReference type="ARBA" id="ARBA00023049"/>
    </source>
</evidence>
<feature type="transmembrane region" description="Helical" evidence="13">
    <location>
        <begin position="12"/>
        <end position="33"/>
    </location>
</feature>
<feature type="transmembrane region" description="Helical" evidence="13">
    <location>
        <begin position="54"/>
        <end position="75"/>
    </location>
</feature>
<evidence type="ECO:0000256" key="9">
    <source>
        <dbReference type="ARBA" id="ARBA00022833"/>
    </source>
</evidence>
<gene>
    <name evidence="14" type="ORF">ACFSM5_06970</name>
</gene>
<keyword evidence="8" id="KW-0378">Hydrolase</keyword>
<name>A0ABW5DNW8_9PROT</name>
<comment type="caution">
    <text evidence="14">The sequence shown here is derived from an EMBL/GenBank/DDBJ whole genome shotgun (WGS) entry which is preliminary data.</text>
</comment>
<dbReference type="InterPro" id="IPR052348">
    <property type="entry name" value="Metallopeptidase_M50B"/>
</dbReference>
<evidence type="ECO:0000256" key="6">
    <source>
        <dbReference type="ARBA" id="ARBA00022692"/>
    </source>
</evidence>
<dbReference type="CDD" id="cd06158">
    <property type="entry name" value="S2P-M50_like_1"/>
    <property type="match status" value="1"/>
</dbReference>
<evidence type="ECO:0000313" key="15">
    <source>
        <dbReference type="Proteomes" id="UP001597295"/>
    </source>
</evidence>
<evidence type="ECO:0000313" key="14">
    <source>
        <dbReference type="EMBL" id="MFD2262624.1"/>
    </source>
</evidence>
<dbReference type="RefSeq" id="WP_379875581.1">
    <property type="nucleotide sequence ID" value="NZ_JBHUIP010000004.1"/>
</dbReference>
<evidence type="ECO:0000256" key="2">
    <source>
        <dbReference type="ARBA" id="ARBA00004651"/>
    </source>
</evidence>